<proteinExistence type="predicted"/>
<comment type="subcellular location">
    <subcellularLocation>
        <location evidence="1">Periplasm</location>
    </subcellularLocation>
</comment>
<dbReference type="SUPFAM" id="SSF49503">
    <property type="entry name" value="Cupredoxins"/>
    <property type="match status" value="1"/>
</dbReference>
<reference evidence="4 5" key="1">
    <citation type="submission" date="2018-08" db="EMBL/GenBank/DDBJ databases">
        <title>Paraburkholderia sp. DHOM06 isolated from forest soil.</title>
        <authorList>
            <person name="Gao Z.-H."/>
            <person name="Qiu L.-H."/>
        </authorList>
    </citation>
    <scope>NUCLEOTIDE SEQUENCE [LARGE SCALE GENOMIC DNA]</scope>
    <source>
        <strain evidence="4 5">DHOM06</strain>
    </source>
</reference>
<gene>
    <name evidence="4" type="ORF">DWV00_25500</name>
</gene>
<dbReference type="Gene3D" id="2.60.40.420">
    <property type="entry name" value="Cupredoxins - blue copper proteins"/>
    <property type="match status" value="1"/>
</dbReference>
<name>A0A3D8JSK0_9BURK</name>
<dbReference type="InterPro" id="IPR035668">
    <property type="entry name" value="Amicyanin"/>
</dbReference>
<evidence type="ECO:0000259" key="3">
    <source>
        <dbReference type="Pfam" id="PF13473"/>
    </source>
</evidence>
<feature type="signal peptide" evidence="2">
    <location>
        <begin position="1"/>
        <end position="29"/>
    </location>
</feature>
<protein>
    <recommendedName>
        <fullName evidence="3">EfeO-type cupredoxin-like domain-containing protein</fullName>
    </recommendedName>
</protein>
<evidence type="ECO:0000313" key="5">
    <source>
        <dbReference type="Proteomes" id="UP000256838"/>
    </source>
</evidence>
<dbReference type="OrthoDB" id="9757546at2"/>
<keyword evidence="5" id="KW-1185">Reference proteome</keyword>
<dbReference type="InterPro" id="IPR028096">
    <property type="entry name" value="EfeO_Cupredoxin"/>
</dbReference>
<evidence type="ECO:0000256" key="2">
    <source>
        <dbReference type="SAM" id="SignalP"/>
    </source>
</evidence>
<comment type="caution">
    <text evidence="4">The sequence shown here is derived from an EMBL/GenBank/DDBJ whole genome shotgun (WGS) entry which is preliminary data.</text>
</comment>
<dbReference type="Pfam" id="PF13473">
    <property type="entry name" value="Cupredoxin_1"/>
    <property type="match status" value="1"/>
</dbReference>
<dbReference type="Proteomes" id="UP000256838">
    <property type="component" value="Unassembled WGS sequence"/>
</dbReference>
<organism evidence="4 5">
    <name type="scientific">Trinickia dinghuensis</name>
    <dbReference type="NCBI Taxonomy" id="2291023"/>
    <lineage>
        <taxon>Bacteria</taxon>
        <taxon>Pseudomonadati</taxon>
        <taxon>Pseudomonadota</taxon>
        <taxon>Betaproteobacteria</taxon>
        <taxon>Burkholderiales</taxon>
        <taxon>Burkholderiaceae</taxon>
        <taxon>Trinickia</taxon>
    </lineage>
</organism>
<feature type="domain" description="EfeO-type cupredoxin-like" evidence="3">
    <location>
        <begin position="39"/>
        <end position="126"/>
    </location>
</feature>
<dbReference type="CDD" id="cd13921">
    <property type="entry name" value="Amicyanin"/>
    <property type="match status" value="1"/>
</dbReference>
<sequence>MRLLTLLRALVVVPLAVSTALCVAGSAAAASNDTGTATASGNGGATYRIDIHDFAFSPKELTVPAGARIVWTNRDDEPHTVISAGGAFKPSQALDTDDSFATVLDKPGTYAYFCGIHPMMVGKIVVH</sequence>
<dbReference type="GO" id="GO:0042597">
    <property type="term" value="C:periplasmic space"/>
    <property type="evidence" value="ECO:0007669"/>
    <property type="project" value="UniProtKB-SubCell"/>
</dbReference>
<dbReference type="PANTHER" id="PTHR36507">
    <property type="entry name" value="BLL1555 PROTEIN"/>
    <property type="match status" value="1"/>
</dbReference>
<evidence type="ECO:0000313" key="4">
    <source>
        <dbReference type="EMBL" id="RDU96008.1"/>
    </source>
</evidence>
<evidence type="ECO:0000256" key="1">
    <source>
        <dbReference type="ARBA" id="ARBA00004418"/>
    </source>
</evidence>
<feature type="chain" id="PRO_5017752405" description="EfeO-type cupredoxin-like domain-containing protein" evidence="2">
    <location>
        <begin position="30"/>
        <end position="127"/>
    </location>
</feature>
<dbReference type="InterPro" id="IPR052721">
    <property type="entry name" value="ET_Amicyanin"/>
</dbReference>
<accession>A0A3D8JSK0</accession>
<dbReference type="PANTHER" id="PTHR36507:SF1">
    <property type="entry name" value="BLL1555 PROTEIN"/>
    <property type="match status" value="1"/>
</dbReference>
<keyword evidence="2" id="KW-0732">Signal</keyword>
<dbReference type="AlphaFoldDB" id="A0A3D8JSK0"/>
<dbReference type="EMBL" id="QRGA01000016">
    <property type="protein sequence ID" value="RDU96008.1"/>
    <property type="molecule type" value="Genomic_DNA"/>
</dbReference>
<dbReference type="InterPro" id="IPR008972">
    <property type="entry name" value="Cupredoxin"/>
</dbReference>